<dbReference type="Pfam" id="PF13620">
    <property type="entry name" value="CarboxypepD_reg"/>
    <property type="match status" value="1"/>
</dbReference>
<gene>
    <name evidence="1" type="ORF">FVW59_03915</name>
</gene>
<comment type="caution">
    <text evidence="1">The sequence shown here is derived from an EMBL/GenBank/DDBJ whole genome shotgun (WGS) entry which is preliminary data.</text>
</comment>
<dbReference type="OrthoDB" id="9812926at2"/>
<protein>
    <submittedName>
        <fullName evidence="1">Hydrolase</fullName>
    </submittedName>
</protein>
<evidence type="ECO:0000313" key="2">
    <source>
        <dbReference type="Proteomes" id="UP000321933"/>
    </source>
</evidence>
<dbReference type="PANTHER" id="PTHR40274:SF3">
    <property type="entry name" value="VIRGINIAMYCIN B LYASE"/>
    <property type="match status" value="1"/>
</dbReference>
<dbReference type="GO" id="GO:0030246">
    <property type="term" value="F:carbohydrate binding"/>
    <property type="evidence" value="ECO:0007669"/>
    <property type="project" value="InterPro"/>
</dbReference>
<dbReference type="SUPFAM" id="SSF63829">
    <property type="entry name" value="Calcium-dependent phosphotriesterase"/>
    <property type="match status" value="1"/>
</dbReference>
<accession>A0A5C9A4V5</accession>
<dbReference type="Gene3D" id="2.130.10.10">
    <property type="entry name" value="YVTN repeat-like/Quinoprotein amine dehydrogenase"/>
    <property type="match status" value="2"/>
</dbReference>
<dbReference type="AlphaFoldDB" id="A0A5C9A4V5"/>
<keyword evidence="2" id="KW-1185">Reference proteome</keyword>
<organism evidence="1 2">
    <name type="scientific">Parahaliea aestuarii</name>
    <dbReference type="NCBI Taxonomy" id="1852021"/>
    <lineage>
        <taxon>Bacteria</taxon>
        <taxon>Pseudomonadati</taxon>
        <taxon>Pseudomonadota</taxon>
        <taxon>Gammaproteobacteria</taxon>
        <taxon>Cellvibrionales</taxon>
        <taxon>Halieaceae</taxon>
        <taxon>Parahaliea</taxon>
    </lineage>
</organism>
<dbReference type="InterPro" id="IPR051344">
    <property type="entry name" value="Vgb"/>
</dbReference>
<evidence type="ECO:0000313" key="1">
    <source>
        <dbReference type="EMBL" id="TXS95054.1"/>
    </source>
</evidence>
<dbReference type="InterPro" id="IPR015943">
    <property type="entry name" value="WD40/YVTN_repeat-like_dom_sf"/>
</dbReference>
<dbReference type="GO" id="GO:0016787">
    <property type="term" value="F:hydrolase activity"/>
    <property type="evidence" value="ECO:0007669"/>
    <property type="project" value="UniProtKB-KW"/>
</dbReference>
<proteinExistence type="predicted"/>
<dbReference type="PANTHER" id="PTHR40274">
    <property type="entry name" value="VIRGINIAMYCIN B LYASE"/>
    <property type="match status" value="1"/>
</dbReference>
<sequence>MSDCKIHYSPPPARPVHAVASHGRLLTWGLLVACLSAGGLAHAGVEPGTPPLGGTVISAGQGPMEGVVVIARGTGSDVLTAVTSGPDGRFTFPAQRLQPGQYTITVRAAGWQLSPGQHQVEVAVSSPARLSLSLQQVDEPSQLASQLTSLGWINSFPGSQAQKSLLVRNMVNCGFCHSLERVARSGHSAEDMLRVIQRMKTYESDHSSAERIQIAAPPEPLEGLMWYGREAADIASYLATINLSDGKSTWDYRLRPLPRPTGEGTRAVVTVFPIPRQPSVIHDLDVDSQGDVWYGNTGWDYIGRLNPETGEFSEWEAPNFHPAEPAPGTQRIVGVQDIQVDPQDRVWVAVGGNKHAMFNPDSGRWRIFDLPVVWKNPFLSPVRKGNQALWATGLSQAPEDSNPWPEAAYRLDLETGKLSAPIDLFGGLDQPEDPDRADQMNYCYMMDQDRDGNFLCTVPEGSGIARADTSGKVTFTPTPTPHAYPRRGRLASDNRFWFTEFFADQLAVIDLESNEITEYSLGIDFISPYYAHPDGKGRIWASSTGSDRLLRFNPATGELVQYLMPVYYDARKIVVVDGTDRTTIWIPNKNTAQLVRVEVPD</sequence>
<dbReference type="RefSeq" id="WP_148062894.1">
    <property type="nucleotide sequence ID" value="NZ_VRYZ01000001.1"/>
</dbReference>
<name>A0A5C9A4V5_9GAMM</name>
<dbReference type="Gene3D" id="2.60.40.1120">
    <property type="entry name" value="Carboxypeptidase-like, regulatory domain"/>
    <property type="match status" value="1"/>
</dbReference>
<dbReference type="SUPFAM" id="SSF49452">
    <property type="entry name" value="Starch-binding domain-like"/>
    <property type="match status" value="1"/>
</dbReference>
<keyword evidence="1" id="KW-0378">Hydrolase</keyword>
<dbReference type="Proteomes" id="UP000321933">
    <property type="component" value="Unassembled WGS sequence"/>
</dbReference>
<reference evidence="1 2" key="1">
    <citation type="submission" date="2019-08" db="EMBL/GenBank/DDBJ databases">
        <title>Parahaliea maris sp. nov., isolated from the surface seawater.</title>
        <authorList>
            <person name="Liu Y."/>
        </authorList>
    </citation>
    <scope>NUCLEOTIDE SEQUENCE [LARGE SCALE GENOMIC DNA]</scope>
    <source>
        <strain evidence="1 2">S2-26</strain>
    </source>
</reference>
<dbReference type="InterPro" id="IPR013784">
    <property type="entry name" value="Carb-bd-like_fold"/>
</dbReference>
<dbReference type="EMBL" id="VRYZ01000001">
    <property type="protein sequence ID" value="TXS95054.1"/>
    <property type="molecule type" value="Genomic_DNA"/>
</dbReference>